<comment type="caution">
    <text evidence="1">The sequence shown here is derived from an EMBL/GenBank/DDBJ whole genome shotgun (WGS) entry which is preliminary data.</text>
</comment>
<accession>A0A2H0RMM6</accession>
<reference evidence="1 2" key="1">
    <citation type="submission" date="2017-09" db="EMBL/GenBank/DDBJ databases">
        <title>Depth-based differentiation of microbial function through sediment-hosted aquifers and enrichment of novel symbionts in the deep terrestrial subsurface.</title>
        <authorList>
            <person name="Probst A.J."/>
            <person name="Ladd B."/>
            <person name="Jarett J.K."/>
            <person name="Geller-Mcgrath D.E."/>
            <person name="Sieber C.M."/>
            <person name="Emerson J.B."/>
            <person name="Anantharaman K."/>
            <person name="Thomas B.C."/>
            <person name="Malmstrom R."/>
            <person name="Stieglmeier M."/>
            <person name="Klingl A."/>
            <person name="Woyke T."/>
            <person name="Ryan C.M."/>
            <person name="Banfield J.F."/>
        </authorList>
    </citation>
    <scope>NUCLEOTIDE SEQUENCE [LARGE SCALE GENOMIC DNA]</scope>
    <source>
        <strain evidence="1">CG10_big_fil_rev_8_21_14_0_10_50_16</strain>
    </source>
</reference>
<dbReference type="EMBL" id="PCYM01000002">
    <property type="protein sequence ID" value="PIR47753.1"/>
    <property type="molecule type" value="Genomic_DNA"/>
</dbReference>
<gene>
    <name evidence="1" type="ORF">COV06_02045</name>
</gene>
<sequence>MSIHQKVDRTTKNLFSTRENSCYLPNIGAATLNIRFATKADRAFSMGMKLTEWGLGFSEF</sequence>
<proteinExistence type="predicted"/>
<dbReference type="AlphaFoldDB" id="A0A2H0RMM6"/>
<evidence type="ECO:0000313" key="2">
    <source>
        <dbReference type="Proteomes" id="UP000230084"/>
    </source>
</evidence>
<protein>
    <submittedName>
        <fullName evidence="1">Uncharacterized protein</fullName>
    </submittedName>
</protein>
<dbReference type="Proteomes" id="UP000230084">
    <property type="component" value="Unassembled WGS sequence"/>
</dbReference>
<evidence type="ECO:0000313" key="1">
    <source>
        <dbReference type="EMBL" id="PIR47753.1"/>
    </source>
</evidence>
<name>A0A2H0RMM6_9BACT</name>
<organism evidence="1 2">
    <name type="scientific">Candidatus Uhrbacteria bacterium CG10_big_fil_rev_8_21_14_0_10_50_16</name>
    <dbReference type="NCBI Taxonomy" id="1975039"/>
    <lineage>
        <taxon>Bacteria</taxon>
        <taxon>Candidatus Uhriibacteriota</taxon>
    </lineage>
</organism>